<evidence type="ECO:0000256" key="2">
    <source>
        <dbReference type="ARBA" id="ARBA00006205"/>
    </source>
</evidence>
<evidence type="ECO:0000256" key="5">
    <source>
        <dbReference type="ARBA" id="ARBA00022741"/>
    </source>
</evidence>
<dbReference type="HAMAP" id="MF_00027">
    <property type="entry name" value="CobB_CbiA"/>
    <property type="match status" value="1"/>
</dbReference>
<keyword evidence="13" id="KW-1185">Reference proteome</keyword>
<sequence length="438" mass="45765">MTARAIIIGAPRSGSGKTSVTIGLLRALARRGLKVRGAKSGPDYIDPGFHTAATGLSGVNLDSWAMSPSLLNALAGQAADDAEYIILESAMGLFDGIPAPEGRSGSAADLARLYNLPVLLVLDVSGQSTTAAAVAKGFATYDPDVRMAGVVLNRLGSERHRRLSGDAIEAIGLPVVGAILRDPTLNLPERHLGLVQAGEYENLMAHLDRLADMVEASLDIDAILALATPLQPAAGDFGDALQPPGQRIALAEDAAFTFLYPHVATHWRKAGAEIVPFSPLADEAPAEDCEVCWLPGGYPELHAGKLAAAANFQAGMARFAATKPVHGECGGFMVLGEGLEDAGGDSHKMLGLLGHSTSFAKRKMNLGYREARLRADCPLGPEGTLIRGHEFHYAQMTATGNDEPLADLADGQGNPLGASGYRRGHVSGTFFHAIARGA</sequence>
<evidence type="ECO:0000259" key="10">
    <source>
        <dbReference type="Pfam" id="PF01656"/>
    </source>
</evidence>
<feature type="domain" description="CobB/CobQ-like glutamine amidotransferase" evidence="11">
    <location>
        <begin position="247"/>
        <end position="435"/>
    </location>
</feature>
<organism evidence="12 13">
    <name type="scientific">Mesorhizobium plurifarium</name>
    <dbReference type="NCBI Taxonomy" id="69974"/>
    <lineage>
        <taxon>Bacteria</taxon>
        <taxon>Pseudomonadati</taxon>
        <taxon>Pseudomonadota</taxon>
        <taxon>Alphaproteobacteria</taxon>
        <taxon>Hyphomicrobiales</taxon>
        <taxon>Phyllobacteriaceae</taxon>
        <taxon>Mesorhizobium</taxon>
    </lineage>
</organism>
<dbReference type="InterPro" id="IPR011698">
    <property type="entry name" value="GATase_3"/>
</dbReference>
<reference evidence="13" key="1">
    <citation type="submission" date="2014-08" db="EMBL/GenBank/DDBJ databases">
        <authorList>
            <person name="Moulin L."/>
        </authorList>
    </citation>
    <scope>NUCLEOTIDE SEQUENCE [LARGE SCALE GENOMIC DNA]</scope>
</reference>
<dbReference type="NCBIfam" id="NF002204">
    <property type="entry name" value="PRK01077.1"/>
    <property type="match status" value="1"/>
</dbReference>
<keyword evidence="7 9" id="KW-0460">Magnesium</keyword>
<evidence type="ECO:0000256" key="4">
    <source>
        <dbReference type="ARBA" id="ARBA00022598"/>
    </source>
</evidence>
<keyword evidence="3 9" id="KW-0169">Cobalamin biosynthesis</keyword>
<evidence type="ECO:0000256" key="8">
    <source>
        <dbReference type="ARBA" id="ARBA00022962"/>
    </source>
</evidence>
<dbReference type="CDD" id="cd05388">
    <property type="entry name" value="CobB_N"/>
    <property type="match status" value="1"/>
</dbReference>
<accession>A0A090E8Y8</accession>
<protein>
    <recommendedName>
        <fullName evidence="9">Hydrogenobyrinate a,c-diamide synthase</fullName>
        <ecNumber evidence="9">6.3.5.9</ecNumber>
    </recommendedName>
    <alternativeName>
        <fullName evidence="9">Hydrogenobyrinic acid a,c-diamide synthase</fullName>
    </alternativeName>
</protein>
<keyword evidence="5 9" id="KW-0547">Nucleotide-binding</keyword>
<dbReference type="Pfam" id="PF01656">
    <property type="entry name" value="CbiA"/>
    <property type="match status" value="1"/>
</dbReference>
<evidence type="ECO:0000256" key="1">
    <source>
        <dbReference type="ARBA" id="ARBA00001946"/>
    </source>
</evidence>
<dbReference type="AlphaFoldDB" id="A0A090E8Y8"/>
<dbReference type="SUPFAM" id="SSF52540">
    <property type="entry name" value="P-loop containing nucleoside triphosphate hydrolases"/>
    <property type="match status" value="1"/>
</dbReference>
<feature type="domain" description="CobQ/CobB/MinD/ParA nucleotide binding" evidence="10">
    <location>
        <begin position="6"/>
        <end position="192"/>
    </location>
</feature>
<dbReference type="Pfam" id="PF07685">
    <property type="entry name" value="GATase_3"/>
    <property type="match status" value="1"/>
</dbReference>
<comment type="pathway">
    <text evidence="9">Cofactor biosynthesis; adenosylcobalamin biosynthesis; cob(II)yrinate a,c-diamide from precorrin-2 (aerobic route): step 9/10.</text>
</comment>
<dbReference type="Gene3D" id="3.40.50.300">
    <property type="entry name" value="P-loop containing nucleotide triphosphate hydrolases"/>
    <property type="match status" value="1"/>
</dbReference>
<dbReference type="SUPFAM" id="SSF52317">
    <property type="entry name" value="Class I glutamine amidotransferase-like"/>
    <property type="match status" value="1"/>
</dbReference>
<gene>
    <name evidence="9 12" type="primary">cobB</name>
    <name evidence="12" type="ORF">MPL3356_60321</name>
</gene>
<feature type="site" description="Increases nucleophilicity of active site Cys" evidence="9">
    <location>
        <position position="432"/>
    </location>
</feature>
<dbReference type="InterPro" id="IPR004484">
    <property type="entry name" value="CbiA/CobB_synth"/>
</dbReference>
<proteinExistence type="inferred from homology"/>
<comment type="similarity">
    <text evidence="9">Belongs to the CobB/CbiA family.</text>
</comment>
<comment type="cofactor">
    <cofactor evidence="1 9">
        <name>Mg(2+)</name>
        <dbReference type="ChEBI" id="CHEBI:18420"/>
    </cofactor>
</comment>
<evidence type="ECO:0000313" key="12">
    <source>
        <dbReference type="EMBL" id="CDX26289.1"/>
    </source>
</evidence>
<comment type="function">
    <text evidence="9">Catalyzes the ATP-dependent amidation of the two carboxylate groups at positions a and c of hydrogenobyrinate, using either L-glutamine or ammonia as the nitrogen source.</text>
</comment>
<dbReference type="PANTHER" id="PTHR43873:SF1">
    <property type="entry name" value="COBYRINATE A,C-DIAMIDE SYNTHASE"/>
    <property type="match status" value="1"/>
</dbReference>
<dbReference type="EMBL" id="CCMZ01000056">
    <property type="protein sequence ID" value="CDX26289.1"/>
    <property type="molecule type" value="Genomic_DNA"/>
</dbReference>
<dbReference type="NCBIfam" id="TIGR00379">
    <property type="entry name" value="cobB"/>
    <property type="match status" value="1"/>
</dbReference>
<evidence type="ECO:0000259" key="11">
    <source>
        <dbReference type="Pfam" id="PF07685"/>
    </source>
</evidence>
<dbReference type="PROSITE" id="PS51274">
    <property type="entry name" value="GATASE_COBBQ"/>
    <property type="match status" value="1"/>
</dbReference>
<evidence type="ECO:0000313" key="13">
    <source>
        <dbReference type="Proteomes" id="UP000045285"/>
    </source>
</evidence>
<comment type="similarity">
    <text evidence="2">Belongs to the CobB/CobQ family. CobQ subfamily.</text>
</comment>
<evidence type="ECO:0000256" key="3">
    <source>
        <dbReference type="ARBA" id="ARBA00022573"/>
    </source>
</evidence>
<name>A0A090E8Y8_MESPL</name>
<dbReference type="Proteomes" id="UP000045285">
    <property type="component" value="Unassembled WGS sequence"/>
</dbReference>
<comment type="miscellaneous">
    <text evidence="9">The a and c carboxylates of hydrogenobyrinate are activated for nucleophilic attack via formation of a phosphorylated intermediate by ATP. CobB catalyzes first the amidation of the c-carboxylate, and then that of the a-carboxylate.</text>
</comment>
<evidence type="ECO:0000256" key="6">
    <source>
        <dbReference type="ARBA" id="ARBA00022840"/>
    </source>
</evidence>
<dbReference type="STRING" id="69974.MPLDJ20_120624"/>
<dbReference type="PANTHER" id="PTHR43873">
    <property type="entry name" value="COBYRINATE A,C-DIAMIDE SYNTHASE"/>
    <property type="match status" value="1"/>
</dbReference>
<dbReference type="GO" id="GO:0009236">
    <property type="term" value="P:cobalamin biosynthetic process"/>
    <property type="evidence" value="ECO:0007669"/>
    <property type="project" value="UniProtKB-UniRule"/>
</dbReference>
<keyword evidence="8 9" id="KW-0315">Glutamine amidotransferase</keyword>
<dbReference type="EC" id="6.3.5.9" evidence="9"/>
<dbReference type="GO" id="GO:0043802">
    <property type="term" value="F:hydrogenobyrinic acid a,c-diamide synthase (glutamine-hydrolysing) activity"/>
    <property type="evidence" value="ECO:0007669"/>
    <property type="project" value="UniProtKB-UniRule"/>
</dbReference>
<dbReference type="GO" id="GO:0042242">
    <property type="term" value="F:cobyrinic acid a,c-diamide synthase activity"/>
    <property type="evidence" value="ECO:0007669"/>
    <property type="project" value="InterPro"/>
</dbReference>
<comment type="catalytic activity">
    <reaction evidence="9">
        <text>hydrogenobyrinate + 2 L-glutamine + 2 ATP + 2 H2O = hydrogenobyrinate a,c-diamide + 2 L-glutamate + 2 ADP + 2 phosphate + 2 H(+)</text>
        <dbReference type="Rhea" id="RHEA:12544"/>
        <dbReference type="ChEBI" id="CHEBI:15377"/>
        <dbReference type="ChEBI" id="CHEBI:15378"/>
        <dbReference type="ChEBI" id="CHEBI:29985"/>
        <dbReference type="ChEBI" id="CHEBI:30616"/>
        <dbReference type="ChEBI" id="CHEBI:43474"/>
        <dbReference type="ChEBI" id="CHEBI:58359"/>
        <dbReference type="ChEBI" id="CHEBI:77873"/>
        <dbReference type="ChEBI" id="CHEBI:77874"/>
        <dbReference type="ChEBI" id="CHEBI:456216"/>
        <dbReference type="EC" id="6.3.5.9"/>
    </reaction>
</comment>
<feature type="active site" description="Nucleophile" evidence="9">
    <location>
        <position position="329"/>
    </location>
</feature>
<comment type="domain">
    <text evidence="9">Comprises of two domains. The C-terminal domain contains the binding site for glutamine and catalyzes the hydrolysis of this substrate to glutamate and ammonia. The N-terminal domain is anticipated to bind ATP and hydrogenobyrinate and catalyzes the ultimate synthesis of the diamide product. The ammonia produced via the glutaminase domain is probably translocated to the adjacent domain via a molecular tunnel, where it reacts with an activated intermediate.</text>
</comment>
<dbReference type="Gene3D" id="3.40.50.880">
    <property type="match status" value="1"/>
</dbReference>
<dbReference type="InterPro" id="IPR027417">
    <property type="entry name" value="P-loop_NTPase"/>
</dbReference>
<dbReference type="InterPro" id="IPR029062">
    <property type="entry name" value="Class_I_gatase-like"/>
</dbReference>
<evidence type="ECO:0000256" key="7">
    <source>
        <dbReference type="ARBA" id="ARBA00022842"/>
    </source>
</evidence>
<dbReference type="UniPathway" id="UPA00148">
    <property type="reaction ID" value="UER00220"/>
</dbReference>
<keyword evidence="6 9" id="KW-0067">ATP-binding</keyword>
<dbReference type="GO" id="GO:0005524">
    <property type="term" value="F:ATP binding"/>
    <property type="evidence" value="ECO:0007669"/>
    <property type="project" value="UniProtKB-UniRule"/>
</dbReference>
<dbReference type="InterPro" id="IPR002586">
    <property type="entry name" value="CobQ/CobB/MinD/ParA_Nub-bd_dom"/>
</dbReference>
<evidence type="ECO:0000256" key="9">
    <source>
        <dbReference type="HAMAP-Rule" id="MF_00027"/>
    </source>
</evidence>
<keyword evidence="4 9" id="KW-0436">Ligase</keyword>